<dbReference type="Proteomes" id="UP001500151">
    <property type="component" value="Unassembled WGS sequence"/>
</dbReference>
<dbReference type="EMBL" id="BAAASJ010000005">
    <property type="protein sequence ID" value="GAA2621634.1"/>
    <property type="molecule type" value="Genomic_DNA"/>
</dbReference>
<accession>A0ABP6CLE5</accession>
<reference evidence="3" key="1">
    <citation type="journal article" date="2019" name="Int. J. Syst. Evol. Microbiol.">
        <title>The Global Catalogue of Microorganisms (GCM) 10K type strain sequencing project: providing services to taxonomists for standard genome sequencing and annotation.</title>
        <authorList>
            <consortium name="The Broad Institute Genomics Platform"/>
            <consortium name="The Broad Institute Genome Sequencing Center for Infectious Disease"/>
            <person name="Wu L."/>
            <person name="Ma J."/>
        </authorList>
    </citation>
    <scope>NUCLEOTIDE SEQUENCE [LARGE SCALE GENOMIC DNA]</scope>
    <source>
        <strain evidence="3">JCM 4524</strain>
    </source>
</reference>
<protein>
    <submittedName>
        <fullName evidence="2">Uncharacterized protein</fullName>
    </submittedName>
</protein>
<proteinExistence type="predicted"/>
<evidence type="ECO:0000313" key="3">
    <source>
        <dbReference type="Proteomes" id="UP001500151"/>
    </source>
</evidence>
<organism evidence="2 3">
    <name type="scientific">Streptomyces vastus</name>
    <dbReference type="NCBI Taxonomy" id="285451"/>
    <lineage>
        <taxon>Bacteria</taxon>
        <taxon>Bacillati</taxon>
        <taxon>Actinomycetota</taxon>
        <taxon>Actinomycetes</taxon>
        <taxon>Kitasatosporales</taxon>
        <taxon>Streptomycetaceae</taxon>
        <taxon>Streptomyces</taxon>
    </lineage>
</organism>
<evidence type="ECO:0000256" key="1">
    <source>
        <dbReference type="SAM" id="MobiDB-lite"/>
    </source>
</evidence>
<comment type="caution">
    <text evidence="2">The sequence shown here is derived from an EMBL/GenBank/DDBJ whole genome shotgun (WGS) entry which is preliminary data.</text>
</comment>
<feature type="compositionally biased region" description="Pro residues" evidence="1">
    <location>
        <begin position="30"/>
        <end position="40"/>
    </location>
</feature>
<name>A0ABP6CLE5_9ACTN</name>
<feature type="region of interest" description="Disordered" evidence="1">
    <location>
        <begin position="1"/>
        <end position="61"/>
    </location>
</feature>
<keyword evidence="3" id="KW-1185">Reference proteome</keyword>
<sequence length="61" mass="6315">MGELTCGVTGSGVVRPRRPYPSHAKGLGPWTPPGAAPPDPIGLEASSSNSPSYRWEVPQTG</sequence>
<gene>
    <name evidence="2" type="ORF">GCM10010307_05560</name>
</gene>
<evidence type="ECO:0000313" key="2">
    <source>
        <dbReference type="EMBL" id="GAA2621634.1"/>
    </source>
</evidence>